<sequence>MQNNELDTLLASLPAERFPEQDLWPALANRLPARSHKHNWLWLSGGLAAALALFALIWWQPAGENPALTVAQLEQQYQQRLSLQLASIEQIDEAYGDWQWQLALWQHAISQVQQALGFYPEDPKLQQQLLSLYQQQLDYVSMLTDVTPVYY</sequence>
<feature type="transmembrane region" description="Helical" evidence="1">
    <location>
        <begin position="40"/>
        <end position="59"/>
    </location>
</feature>
<evidence type="ECO:0000313" key="3">
    <source>
        <dbReference type="Proteomes" id="UP000659697"/>
    </source>
</evidence>
<gene>
    <name evidence="2" type="ORF">GCM10010919_05150</name>
</gene>
<proteinExistence type="predicted"/>
<accession>A0ABQ3KW10</accession>
<organism evidence="2 3">
    <name type="scientific">Alishewanella longhuensis</name>
    <dbReference type="NCBI Taxonomy" id="1091037"/>
    <lineage>
        <taxon>Bacteria</taxon>
        <taxon>Pseudomonadati</taxon>
        <taxon>Pseudomonadota</taxon>
        <taxon>Gammaproteobacteria</taxon>
        <taxon>Alteromonadales</taxon>
        <taxon>Alteromonadaceae</taxon>
        <taxon>Alishewanella</taxon>
    </lineage>
</organism>
<protein>
    <recommendedName>
        <fullName evidence="4">Anti-sigma factor</fullName>
    </recommendedName>
</protein>
<dbReference type="EMBL" id="BNAO01000001">
    <property type="protein sequence ID" value="GHG61075.1"/>
    <property type="molecule type" value="Genomic_DNA"/>
</dbReference>
<evidence type="ECO:0000256" key="1">
    <source>
        <dbReference type="SAM" id="Phobius"/>
    </source>
</evidence>
<keyword evidence="1" id="KW-0472">Membrane</keyword>
<reference evidence="3" key="1">
    <citation type="journal article" date="2019" name="Int. J. Syst. Evol. Microbiol.">
        <title>The Global Catalogue of Microorganisms (GCM) 10K type strain sequencing project: providing services to taxonomists for standard genome sequencing and annotation.</title>
        <authorList>
            <consortium name="The Broad Institute Genomics Platform"/>
            <consortium name="The Broad Institute Genome Sequencing Center for Infectious Disease"/>
            <person name="Wu L."/>
            <person name="Ma J."/>
        </authorList>
    </citation>
    <scope>NUCLEOTIDE SEQUENCE [LARGE SCALE GENOMIC DNA]</scope>
    <source>
        <strain evidence="3">CGMCC 1.7003</strain>
    </source>
</reference>
<keyword evidence="1" id="KW-0812">Transmembrane</keyword>
<comment type="caution">
    <text evidence="2">The sequence shown here is derived from an EMBL/GenBank/DDBJ whole genome shotgun (WGS) entry which is preliminary data.</text>
</comment>
<keyword evidence="3" id="KW-1185">Reference proteome</keyword>
<keyword evidence="1" id="KW-1133">Transmembrane helix</keyword>
<dbReference type="RefSeq" id="WP_189429840.1">
    <property type="nucleotide sequence ID" value="NZ_BNAO01000001.1"/>
</dbReference>
<evidence type="ECO:0008006" key="4">
    <source>
        <dbReference type="Google" id="ProtNLM"/>
    </source>
</evidence>
<name>A0ABQ3KW10_9ALTE</name>
<evidence type="ECO:0000313" key="2">
    <source>
        <dbReference type="EMBL" id="GHG61075.1"/>
    </source>
</evidence>
<dbReference type="Proteomes" id="UP000659697">
    <property type="component" value="Unassembled WGS sequence"/>
</dbReference>